<keyword evidence="8" id="KW-0811">Translocation</keyword>
<keyword evidence="5" id="KW-0677">Repeat</keyword>
<evidence type="ECO:0000256" key="11">
    <source>
        <dbReference type="PROSITE-ProRule" id="PRU00221"/>
    </source>
</evidence>
<evidence type="ECO:0000256" key="3">
    <source>
        <dbReference type="ARBA" id="ARBA00022448"/>
    </source>
</evidence>
<dbReference type="InterPro" id="IPR037363">
    <property type="entry name" value="Sec13/Seh1_fam"/>
</dbReference>
<evidence type="ECO:0000256" key="9">
    <source>
        <dbReference type="ARBA" id="ARBA00023132"/>
    </source>
</evidence>
<dbReference type="GO" id="GO:0034198">
    <property type="term" value="P:cellular response to amino acid starvation"/>
    <property type="evidence" value="ECO:0007669"/>
    <property type="project" value="TreeGrafter"/>
</dbReference>
<dbReference type="InterPro" id="IPR001680">
    <property type="entry name" value="WD40_rpt"/>
</dbReference>
<dbReference type="SUPFAM" id="SSF50978">
    <property type="entry name" value="WD40 repeat-like"/>
    <property type="match status" value="1"/>
</dbReference>
<comment type="subcellular location">
    <subcellularLocation>
        <location evidence="1">Nucleus</location>
        <location evidence="1">Nuclear pore complex</location>
    </subcellularLocation>
</comment>
<dbReference type="Proteomes" id="UP000838763">
    <property type="component" value="Unassembled WGS sequence"/>
</dbReference>
<dbReference type="Pfam" id="PF00400">
    <property type="entry name" value="WD40"/>
    <property type="match status" value="2"/>
</dbReference>
<dbReference type="OrthoDB" id="5566198at2759"/>
<comment type="caution">
    <text evidence="13">The sequence shown here is derived from an EMBL/GenBank/DDBJ whole genome shotgun (WGS) entry which is preliminary data.</text>
</comment>
<feature type="compositionally biased region" description="Basic and acidic residues" evidence="12">
    <location>
        <begin position="274"/>
        <end position="287"/>
    </location>
</feature>
<dbReference type="GO" id="GO:0031080">
    <property type="term" value="C:nuclear pore outer ring"/>
    <property type="evidence" value="ECO:0007669"/>
    <property type="project" value="TreeGrafter"/>
</dbReference>
<sequence>MADERTAFDLNLQHGHKDLVQAVAFNTYGDRCATGSVDGKIRVFNRQKDGVWRVCDTWSAHGGEILELQWLPATIYPNLIASLGIEGRFKLWAEDPSAPPAAASPPPHIEPTRHTYLALLDAHGRLTVYESDEPEQIADCVAVDEFSVCPRPARGEEVSFRVRFDPNPEVCYNAVRAGVAADSITLVVAAMTTVKVYRCRDVVATSTYGVQQSKKEFYLATEIDAHRGLVRDPLRRLQHKRHLHPTGLPDASKPTAASGLSASLLAKPNTATLDRPRPLRAVSDRRLLPPKPRGPQPPLPDDVPHTTRELSRLDSHRTPVWRVSFDDDGFILGSVGDDGHLVCYRQMPSGLWAKSSELGMVKARMMAP</sequence>
<keyword evidence="6" id="KW-0509">mRNA transport</keyword>
<dbReference type="Gene3D" id="2.130.10.10">
    <property type="entry name" value="YVTN repeat-like/Quinoprotein amine dehydrogenase"/>
    <property type="match status" value="1"/>
</dbReference>
<dbReference type="InterPro" id="IPR036322">
    <property type="entry name" value="WD40_repeat_dom_sf"/>
</dbReference>
<evidence type="ECO:0000256" key="8">
    <source>
        <dbReference type="ARBA" id="ARBA00023010"/>
    </source>
</evidence>
<evidence type="ECO:0000256" key="2">
    <source>
        <dbReference type="ARBA" id="ARBA00010102"/>
    </source>
</evidence>
<organism evidence="13 14">
    <name type="scientific">Parascedosporium putredinis</name>
    <dbReference type="NCBI Taxonomy" id="1442378"/>
    <lineage>
        <taxon>Eukaryota</taxon>
        <taxon>Fungi</taxon>
        <taxon>Dikarya</taxon>
        <taxon>Ascomycota</taxon>
        <taxon>Pezizomycotina</taxon>
        <taxon>Sordariomycetes</taxon>
        <taxon>Hypocreomycetidae</taxon>
        <taxon>Microascales</taxon>
        <taxon>Microascaceae</taxon>
        <taxon>Parascedosporium</taxon>
    </lineage>
</organism>
<reference evidence="13" key="1">
    <citation type="submission" date="2022-11" db="EMBL/GenBank/DDBJ databases">
        <authorList>
            <person name="Scott C."/>
            <person name="Bruce N."/>
        </authorList>
    </citation>
    <scope>NUCLEOTIDE SEQUENCE</scope>
</reference>
<dbReference type="AlphaFoldDB" id="A0A9P1MB46"/>
<keyword evidence="3" id="KW-0813">Transport</keyword>
<feature type="repeat" description="WD" evidence="11">
    <location>
        <begin position="13"/>
        <end position="45"/>
    </location>
</feature>
<evidence type="ECO:0000256" key="6">
    <source>
        <dbReference type="ARBA" id="ARBA00022816"/>
    </source>
</evidence>
<keyword evidence="14" id="KW-1185">Reference proteome</keyword>
<gene>
    <name evidence="13" type="ORF">PPNO1_LOCUS6568</name>
</gene>
<dbReference type="GO" id="GO:0005198">
    <property type="term" value="F:structural molecule activity"/>
    <property type="evidence" value="ECO:0007669"/>
    <property type="project" value="InterPro"/>
</dbReference>
<dbReference type="EMBL" id="CALLCH030000015">
    <property type="protein sequence ID" value="CAI4216924.1"/>
    <property type="molecule type" value="Genomic_DNA"/>
</dbReference>
<proteinExistence type="inferred from homology"/>
<dbReference type="GO" id="GO:0015031">
    <property type="term" value="P:protein transport"/>
    <property type="evidence" value="ECO:0007669"/>
    <property type="project" value="UniProtKB-KW"/>
</dbReference>
<evidence type="ECO:0000256" key="5">
    <source>
        <dbReference type="ARBA" id="ARBA00022737"/>
    </source>
</evidence>
<feature type="region of interest" description="Disordered" evidence="12">
    <location>
        <begin position="263"/>
        <end position="312"/>
    </location>
</feature>
<evidence type="ECO:0000256" key="12">
    <source>
        <dbReference type="SAM" id="MobiDB-lite"/>
    </source>
</evidence>
<feature type="compositionally biased region" description="Basic and acidic residues" evidence="12">
    <location>
        <begin position="302"/>
        <end position="312"/>
    </location>
</feature>
<dbReference type="SMART" id="SM00320">
    <property type="entry name" value="WD40"/>
    <property type="match status" value="3"/>
</dbReference>
<dbReference type="PROSITE" id="PS50082">
    <property type="entry name" value="WD_REPEATS_2"/>
    <property type="match status" value="1"/>
</dbReference>
<comment type="similarity">
    <text evidence="2">Belongs to the WD repeat SEC13 family.</text>
</comment>
<dbReference type="PANTHER" id="PTHR11024:SF3">
    <property type="entry name" value="NUCLEOPORIN SEH1"/>
    <property type="match status" value="1"/>
</dbReference>
<dbReference type="GO" id="GO:1904263">
    <property type="term" value="P:positive regulation of TORC1 signaling"/>
    <property type="evidence" value="ECO:0007669"/>
    <property type="project" value="TreeGrafter"/>
</dbReference>
<evidence type="ECO:0000313" key="14">
    <source>
        <dbReference type="Proteomes" id="UP000838763"/>
    </source>
</evidence>
<dbReference type="PANTHER" id="PTHR11024">
    <property type="entry name" value="NUCLEAR PORE COMPLEX PROTEIN SEC13 / SEH1 FAMILY MEMBER"/>
    <property type="match status" value="1"/>
</dbReference>
<evidence type="ECO:0008006" key="15">
    <source>
        <dbReference type="Google" id="ProtNLM"/>
    </source>
</evidence>
<name>A0A9P1MB46_9PEZI</name>
<keyword evidence="7" id="KW-0653">Protein transport</keyword>
<dbReference type="GO" id="GO:0051028">
    <property type="term" value="P:mRNA transport"/>
    <property type="evidence" value="ECO:0007669"/>
    <property type="project" value="UniProtKB-KW"/>
</dbReference>
<keyword evidence="9" id="KW-0906">Nuclear pore complex</keyword>
<evidence type="ECO:0000256" key="4">
    <source>
        <dbReference type="ARBA" id="ARBA00022574"/>
    </source>
</evidence>
<keyword evidence="10" id="KW-0539">Nucleus</keyword>
<evidence type="ECO:0000256" key="10">
    <source>
        <dbReference type="ARBA" id="ARBA00023242"/>
    </source>
</evidence>
<keyword evidence="4 11" id="KW-0853">WD repeat</keyword>
<dbReference type="InterPro" id="IPR015943">
    <property type="entry name" value="WD40/YVTN_repeat-like_dom_sf"/>
</dbReference>
<feature type="compositionally biased region" description="Pro residues" evidence="12">
    <location>
        <begin position="289"/>
        <end position="301"/>
    </location>
</feature>
<evidence type="ECO:0000313" key="13">
    <source>
        <dbReference type="EMBL" id="CAI4216924.1"/>
    </source>
</evidence>
<accession>A0A9P1MB46</accession>
<evidence type="ECO:0000256" key="7">
    <source>
        <dbReference type="ARBA" id="ARBA00022927"/>
    </source>
</evidence>
<evidence type="ECO:0000256" key="1">
    <source>
        <dbReference type="ARBA" id="ARBA00004567"/>
    </source>
</evidence>
<protein>
    <recommendedName>
        <fullName evidence="15">Nucleoporin SEH1</fullName>
    </recommendedName>
</protein>
<dbReference type="GO" id="GO:0035859">
    <property type="term" value="C:Seh1-associated complex"/>
    <property type="evidence" value="ECO:0007669"/>
    <property type="project" value="TreeGrafter"/>
</dbReference>